<dbReference type="Pfam" id="PF18201">
    <property type="entry name" value="PIH1_CS"/>
    <property type="match status" value="1"/>
</dbReference>
<dbReference type="InterPro" id="IPR012981">
    <property type="entry name" value="PIH1_N"/>
</dbReference>
<dbReference type="OrthoDB" id="546764at2759"/>
<feature type="region of interest" description="Disordered" evidence="3">
    <location>
        <begin position="1"/>
        <end position="25"/>
    </location>
</feature>
<gene>
    <name evidence="6" type="ORF">JKF63_06608</name>
</gene>
<reference evidence="6 7" key="1">
    <citation type="submission" date="2021-02" db="EMBL/GenBank/DDBJ databases">
        <title>Porcisia hertigi Genome sequencing and assembly.</title>
        <authorList>
            <person name="Almutairi H."/>
            <person name="Gatherer D."/>
        </authorList>
    </citation>
    <scope>NUCLEOTIDE SEQUENCE [LARGE SCALE GENOMIC DNA]</scope>
    <source>
        <strain evidence="6 7">C119</strain>
    </source>
</reference>
<dbReference type="GeneID" id="94292634"/>
<evidence type="ECO:0000256" key="2">
    <source>
        <dbReference type="SAM" id="Coils"/>
    </source>
</evidence>
<feature type="compositionally biased region" description="Low complexity" evidence="3">
    <location>
        <begin position="647"/>
        <end position="656"/>
    </location>
</feature>
<comment type="similarity">
    <text evidence="1">Belongs to the PIH1 family.</text>
</comment>
<comment type="caution">
    <text evidence="6">The sequence shown here is derived from an EMBL/GenBank/DDBJ whole genome shotgun (WGS) entry which is preliminary data.</text>
</comment>
<name>A0A836I958_9TRYP</name>
<dbReference type="InterPro" id="IPR050734">
    <property type="entry name" value="PIH1/Kintoun_subfamily"/>
</dbReference>
<feature type="compositionally biased region" description="Low complexity" evidence="3">
    <location>
        <begin position="348"/>
        <end position="361"/>
    </location>
</feature>
<dbReference type="PANTHER" id="PTHR22997">
    <property type="entry name" value="PIH1 DOMAIN-CONTAINING PROTEIN 1"/>
    <property type="match status" value="1"/>
</dbReference>
<dbReference type="AlphaFoldDB" id="A0A836I958"/>
<feature type="region of interest" description="Disordered" evidence="3">
    <location>
        <begin position="266"/>
        <end position="361"/>
    </location>
</feature>
<evidence type="ECO:0000259" key="4">
    <source>
        <dbReference type="Pfam" id="PF08190"/>
    </source>
</evidence>
<feature type="coiled-coil region" evidence="2">
    <location>
        <begin position="709"/>
        <end position="749"/>
    </location>
</feature>
<feature type="region of interest" description="Disordered" evidence="3">
    <location>
        <begin position="608"/>
        <end position="656"/>
    </location>
</feature>
<feature type="compositionally biased region" description="Low complexity" evidence="3">
    <location>
        <begin position="317"/>
        <end position="338"/>
    </location>
</feature>
<dbReference type="InterPro" id="IPR041442">
    <property type="entry name" value="PIH1D1/2/3_CS-like"/>
</dbReference>
<proteinExistence type="inferred from homology"/>
<evidence type="ECO:0000259" key="5">
    <source>
        <dbReference type="Pfam" id="PF18201"/>
    </source>
</evidence>
<feature type="compositionally biased region" description="Low complexity" evidence="3">
    <location>
        <begin position="9"/>
        <end position="20"/>
    </location>
</feature>
<feature type="domain" description="PIH1 N-terminal" evidence="4">
    <location>
        <begin position="176"/>
        <end position="270"/>
    </location>
</feature>
<feature type="region of interest" description="Disordered" evidence="3">
    <location>
        <begin position="546"/>
        <end position="569"/>
    </location>
</feature>
<feature type="domain" description="PIH1D1/2/3 CS-like" evidence="5">
    <location>
        <begin position="367"/>
        <end position="468"/>
    </location>
</feature>
<keyword evidence="7" id="KW-1185">Reference proteome</keyword>
<evidence type="ECO:0000313" key="6">
    <source>
        <dbReference type="EMBL" id="KAG5507659.1"/>
    </source>
</evidence>
<keyword evidence="2" id="KW-0175">Coiled coil</keyword>
<protein>
    <submittedName>
        <fullName evidence="6">Uncharacterized protein</fullName>
    </submittedName>
</protein>
<dbReference type="Proteomes" id="UP000674318">
    <property type="component" value="Unassembled WGS sequence"/>
</dbReference>
<evidence type="ECO:0000256" key="1">
    <source>
        <dbReference type="ARBA" id="ARBA00008511"/>
    </source>
</evidence>
<evidence type="ECO:0000256" key="3">
    <source>
        <dbReference type="SAM" id="MobiDB-lite"/>
    </source>
</evidence>
<evidence type="ECO:0000313" key="7">
    <source>
        <dbReference type="Proteomes" id="UP000674318"/>
    </source>
</evidence>
<feature type="compositionally biased region" description="Polar residues" evidence="3">
    <location>
        <begin position="632"/>
        <end position="644"/>
    </location>
</feature>
<dbReference type="PANTHER" id="PTHR22997:SF7">
    <property type="entry name" value="PIH1 N-TERMINAL DOMAIN-CONTAINING PROTEIN"/>
    <property type="match status" value="1"/>
</dbReference>
<dbReference type="Pfam" id="PF08190">
    <property type="entry name" value="PIH1"/>
    <property type="match status" value="1"/>
</dbReference>
<dbReference type="GO" id="GO:0005737">
    <property type="term" value="C:cytoplasm"/>
    <property type="evidence" value="ECO:0007669"/>
    <property type="project" value="TreeGrafter"/>
</dbReference>
<feature type="compositionally biased region" description="Low complexity" evidence="3">
    <location>
        <begin position="619"/>
        <end position="631"/>
    </location>
</feature>
<dbReference type="EMBL" id="JAFJZO010000018">
    <property type="protein sequence ID" value="KAG5507659.1"/>
    <property type="molecule type" value="Genomic_DNA"/>
</dbReference>
<sequence>MPLEHINLSRSSGAEASAGKSGDKFTATPEELRVIQEKMKDPVFAELMHEYMMSLEDPETRREEEAYLEQAEREAREGGDYSFEFVFPRAAYVVELLDPWNTTVSAAELKKLGLDTDTTKQNGSKLRGVRSFLNMCSSDKVKAFTEHTTGDVNGSNWEVPVSVSQRRIEAYNPVKSSSSASIPSEYAAARDSASAPSSSLSVCIVRDVVFHPSTLSLADRSTRFLCFLTEIAVEHINSGYGESNGFQFRRLPSSIASIGTPLNQTIRSASKTGGSPFDVDPRAPVLTKPTKNFKNGEDSGNSSPNSATRPPPPPAPAAAAAVTSSTPRVSSAKASTSSRARDAKGPKSTVSEAAEDSVASSKVAALPPYTITHRGTIDLADAWQWKVSDKRVGVPEELIVKMTFAGVRRAAMLDISITPEGHAVRVEPTAGQSRYEGLLVLPFTVEETPRQALFDCTHGVLTLTLKVVPPPLPDGVPSAEQLRKELQGEPCDAVGEEMSEISERVAGDKQAQLESPLDAASPPAAAVKAGASAKEVLVSTASVARAESPQKASAHPPAVTPAAKTSSGPELAHIGDQARVAAMMAQVRAAREAREAAAAAADAVEAEGNNGLEPAPRVESAAAACPSPESAQDTTSHQAQQMTSAFPGGDTPAGTAAAEGVAEEAIPFIRKSTATTTLPAVVDMGSRGCDEESDDLTALRARQQAWAAMIEADMKATKAREEAEAAKAAEKAEAQAAKARRKIEAEKEVERLAHIAKVKRDSLPLSNKYIFSID</sequence>
<dbReference type="KEGG" id="phet:94292634"/>
<organism evidence="6 7">
    <name type="scientific">Porcisia hertigi</name>
    <dbReference type="NCBI Taxonomy" id="2761500"/>
    <lineage>
        <taxon>Eukaryota</taxon>
        <taxon>Discoba</taxon>
        <taxon>Euglenozoa</taxon>
        <taxon>Kinetoplastea</taxon>
        <taxon>Metakinetoplastina</taxon>
        <taxon>Trypanosomatida</taxon>
        <taxon>Trypanosomatidae</taxon>
        <taxon>Leishmaniinae</taxon>
        <taxon>Porcisia</taxon>
    </lineage>
</organism>
<dbReference type="RefSeq" id="XP_067757974.1">
    <property type="nucleotide sequence ID" value="XM_067902557.1"/>
</dbReference>
<accession>A0A836I958</accession>